<name>A0AA36UJA7_9NEIS</name>
<gene>
    <name evidence="1" type="ORF">HMPREF9418_1458</name>
</gene>
<proteinExistence type="predicted"/>
<reference evidence="1 2" key="1">
    <citation type="submission" date="2011-05" db="EMBL/GenBank/DDBJ databases">
        <authorList>
            <person name="Muzny D."/>
            <person name="Qin X."/>
            <person name="Deng J."/>
            <person name="Jiang H."/>
            <person name="Liu Y."/>
            <person name="Qu J."/>
            <person name="Song X.-Z."/>
            <person name="Zhang L."/>
            <person name="Thornton R."/>
            <person name="Coyle M."/>
            <person name="Francisco L."/>
            <person name="Jackson L."/>
            <person name="Javaid M."/>
            <person name="Korchina V."/>
            <person name="Kovar C."/>
            <person name="Mata R."/>
            <person name="Mathew T."/>
            <person name="Ngo R."/>
            <person name="Nguyen L."/>
            <person name="Nguyen N."/>
            <person name="Okwuonu G."/>
            <person name="Ongeri F."/>
            <person name="Pham C."/>
            <person name="Simmons D."/>
            <person name="Wilczek-Boney K."/>
            <person name="Hale W."/>
            <person name="Jakkamsetti A."/>
            <person name="Pham P."/>
            <person name="Ruth R."/>
            <person name="San Lucas F."/>
            <person name="Warren J."/>
            <person name="Zhang J."/>
            <person name="Zhao Z."/>
            <person name="Zhou C."/>
            <person name="Zhu D."/>
            <person name="Lee S."/>
            <person name="Bess C."/>
            <person name="Blankenburg K."/>
            <person name="Forbes L."/>
            <person name="Fu Q."/>
            <person name="Gubbala S."/>
            <person name="Hirani K."/>
            <person name="Jayaseelan J.C."/>
            <person name="Lara F."/>
            <person name="Munidasa M."/>
            <person name="Palculict T."/>
            <person name="Patil S."/>
            <person name="Pu L.-L."/>
            <person name="Saada N."/>
            <person name="Tang L."/>
            <person name="Weissenberger G."/>
            <person name="Zhu Y."/>
            <person name="Hemphill L."/>
            <person name="Shang Y."/>
            <person name="Youmans B."/>
            <person name="Ayvaz T."/>
            <person name="Ross M."/>
            <person name="Santibanez J."/>
            <person name="Aqrawi P."/>
            <person name="Gross S."/>
            <person name="Joshi V."/>
            <person name="Fowler G."/>
            <person name="Nazareth L."/>
            <person name="Reid J."/>
            <person name="Worley K."/>
            <person name="Petrosino J."/>
            <person name="Highlander S."/>
            <person name="Gibbs R."/>
        </authorList>
    </citation>
    <scope>NUCLEOTIDE SEQUENCE [LARGE SCALE GENOMIC DNA]</scope>
    <source>
        <strain evidence="1 2">ATCC 33926</strain>
    </source>
</reference>
<evidence type="ECO:0000313" key="2">
    <source>
        <dbReference type="Proteomes" id="UP000004982"/>
    </source>
</evidence>
<comment type="caution">
    <text evidence="1">The sequence shown here is derived from an EMBL/GenBank/DDBJ whole genome shotgun (WGS) entry which is preliminary data.</text>
</comment>
<sequence length="53" mass="6124">MTHPILIKNLKGRLKTSEASFAKTKLKRSSENEKHPLIGVNSFFRRPLYILTI</sequence>
<dbReference type="AlphaFoldDB" id="A0AA36UJA7"/>
<dbReference type="EMBL" id="AFQE01000067">
    <property type="protein sequence ID" value="EGQ76955.1"/>
    <property type="molecule type" value="Genomic_DNA"/>
</dbReference>
<accession>A0AA36UJA7</accession>
<evidence type="ECO:0000313" key="1">
    <source>
        <dbReference type="EMBL" id="EGQ76955.1"/>
    </source>
</evidence>
<protein>
    <submittedName>
        <fullName evidence="1">Uncharacterized protein</fullName>
    </submittedName>
</protein>
<organism evidence="1 2">
    <name type="scientific">Neisseria macacae ATCC 33926</name>
    <dbReference type="NCBI Taxonomy" id="997348"/>
    <lineage>
        <taxon>Bacteria</taxon>
        <taxon>Pseudomonadati</taxon>
        <taxon>Pseudomonadota</taxon>
        <taxon>Betaproteobacteria</taxon>
        <taxon>Neisseriales</taxon>
        <taxon>Neisseriaceae</taxon>
        <taxon>Neisseria</taxon>
    </lineage>
</organism>
<dbReference type="Proteomes" id="UP000004982">
    <property type="component" value="Unassembled WGS sequence"/>
</dbReference>